<keyword evidence="11" id="KW-0539">Nucleus</keyword>
<evidence type="ECO:0000256" key="1">
    <source>
        <dbReference type="ARBA" id="ARBA00004335"/>
    </source>
</evidence>
<name>A0A6A6V0C8_9PLEO</name>
<feature type="domain" description="Nucleoporin Nup133/Nup155-like C-terminal" evidence="13">
    <location>
        <begin position="653"/>
        <end position="1317"/>
    </location>
</feature>
<dbReference type="GO" id="GO:0044611">
    <property type="term" value="C:nuclear pore inner ring"/>
    <property type="evidence" value="ECO:0007669"/>
    <property type="project" value="TreeGrafter"/>
</dbReference>
<keyword evidence="8" id="KW-0811">Translocation</keyword>
<feature type="compositionally biased region" description="Low complexity" evidence="12">
    <location>
        <begin position="33"/>
        <end position="53"/>
    </location>
</feature>
<feature type="region of interest" description="Disordered" evidence="12">
    <location>
        <begin position="1"/>
        <end position="57"/>
    </location>
</feature>
<comment type="similarity">
    <text evidence="4">Belongs to the non-repetitive/WGA-negative nucleoporin family.</text>
</comment>
<evidence type="ECO:0000256" key="12">
    <source>
        <dbReference type="SAM" id="MobiDB-lite"/>
    </source>
</evidence>
<dbReference type="GO" id="GO:0000972">
    <property type="term" value="P:transcription-dependent tethering of RNA polymerase II gene DNA at nuclear periphery"/>
    <property type="evidence" value="ECO:0007669"/>
    <property type="project" value="TreeGrafter"/>
</dbReference>
<dbReference type="GO" id="GO:0017056">
    <property type="term" value="F:structural constituent of nuclear pore"/>
    <property type="evidence" value="ECO:0007669"/>
    <property type="project" value="InterPro"/>
</dbReference>
<dbReference type="InterPro" id="IPR004870">
    <property type="entry name" value="Nucleoporin_Nup155"/>
</dbReference>
<evidence type="ECO:0000256" key="3">
    <source>
        <dbReference type="ARBA" id="ARBA00004620"/>
    </source>
</evidence>
<dbReference type="Gene3D" id="1.20.120.1880">
    <property type="entry name" value="Nucleoporin, helical C-terminal domain"/>
    <property type="match status" value="1"/>
</dbReference>
<feature type="domain" description="Nucleoporin Nup133/Nup155-like N-terminal" evidence="14">
    <location>
        <begin position="96"/>
        <end position="549"/>
    </location>
</feature>
<evidence type="ECO:0000256" key="7">
    <source>
        <dbReference type="ARBA" id="ARBA00022927"/>
    </source>
</evidence>
<evidence type="ECO:0000256" key="6">
    <source>
        <dbReference type="ARBA" id="ARBA00022816"/>
    </source>
</evidence>
<dbReference type="Pfam" id="PF03177">
    <property type="entry name" value="Nucleoporin_C"/>
    <property type="match status" value="1"/>
</dbReference>
<dbReference type="InterPro" id="IPR042538">
    <property type="entry name" value="Nucleoporin_Nup155_C_3"/>
</dbReference>
<dbReference type="PANTHER" id="PTHR10350:SF6">
    <property type="entry name" value="NUCLEAR PORE COMPLEX PROTEIN NUP155"/>
    <property type="match status" value="1"/>
</dbReference>
<reference evidence="15" key="1">
    <citation type="journal article" date="2020" name="Stud. Mycol.">
        <title>101 Dothideomycetes genomes: a test case for predicting lifestyles and emergence of pathogens.</title>
        <authorList>
            <person name="Haridas S."/>
            <person name="Albert R."/>
            <person name="Binder M."/>
            <person name="Bloem J."/>
            <person name="Labutti K."/>
            <person name="Salamov A."/>
            <person name="Andreopoulos B."/>
            <person name="Baker S."/>
            <person name="Barry K."/>
            <person name="Bills G."/>
            <person name="Bluhm B."/>
            <person name="Cannon C."/>
            <person name="Castanera R."/>
            <person name="Culley D."/>
            <person name="Daum C."/>
            <person name="Ezra D."/>
            <person name="Gonzalez J."/>
            <person name="Henrissat B."/>
            <person name="Kuo A."/>
            <person name="Liang C."/>
            <person name="Lipzen A."/>
            <person name="Lutzoni F."/>
            <person name="Magnuson J."/>
            <person name="Mondo S."/>
            <person name="Nolan M."/>
            <person name="Ohm R."/>
            <person name="Pangilinan J."/>
            <person name="Park H.-J."/>
            <person name="Ramirez L."/>
            <person name="Alfaro M."/>
            <person name="Sun H."/>
            <person name="Tritt A."/>
            <person name="Yoshinaga Y."/>
            <person name="Zwiers L.-H."/>
            <person name="Turgeon B."/>
            <person name="Goodwin S."/>
            <person name="Spatafora J."/>
            <person name="Crous P."/>
            <person name="Grigoriev I."/>
        </authorList>
    </citation>
    <scope>NUCLEOTIDE SEQUENCE</scope>
    <source>
        <strain evidence="15">CBS 119925</strain>
    </source>
</reference>
<gene>
    <name evidence="15" type="ORF">M011DRAFT_410584</name>
</gene>
<dbReference type="Pfam" id="PF08801">
    <property type="entry name" value="Nucleoporin_N"/>
    <property type="match status" value="1"/>
</dbReference>
<dbReference type="Gene3D" id="1.25.40.440">
    <property type="entry name" value="Nucleoporin, helical domain, central subdomain"/>
    <property type="match status" value="1"/>
</dbReference>
<proteinExistence type="inferred from homology"/>
<evidence type="ECO:0000256" key="10">
    <source>
        <dbReference type="ARBA" id="ARBA00023136"/>
    </source>
</evidence>
<dbReference type="GO" id="GO:0051028">
    <property type="term" value="P:mRNA transport"/>
    <property type="evidence" value="ECO:0007669"/>
    <property type="project" value="UniProtKB-KW"/>
</dbReference>
<evidence type="ECO:0000313" key="15">
    <source>
        <dbReference type="EMBL" id="KAF2743429.1"/>
    </source>
</evidence>
<evidence type="ECO:0000256" key="9">
    <source>
        <dbReference type="ARBA" id="ARBA00023132"/>
    </source>
</evidence>
<keyword evidence="5" id="KW-0813">Transport</keyword>
<organism evidence="15 16">
    <name type="scientific">Sporormia fimetaria CBS 119925</name>
    <dbReference type="NCBI Taxonomy" id="1340428"/>
    <lineage>
        <taxon>Eukaryota</taxon>
        <taxon>Fungi</taxon>
        <taxon>Dikarya</taxon>
        <taxon>Ascomycota</taxon>
        <taxon>Pezizomycotina</taxon>
        <taxon>Dothideomycetes</taxon>
        <taxon>Pleosporomycetidae</taxon>
        <taxon>Pleosporales</taxon>
        <taxon>Sporormiaceae</taxon>
        <taxon>Sporormia</taxon>
    </lineage>
</organism>
<protein>
    <submittedName>
        <fullName evidence="15">Nucleoporin-domain-containing protein</fullName>
    </submittedName>
</protein>
<dbReference type="InterPro" id="IPR007187">
    <property type="entry name" value="Nucleoporin_Nup133/Nup155_C"/>
</dbReference>
<dbReference type="PANTHER" id="PTHR10350">
    <property type="entry name" value="NUCLEAR PORE COMPLEX PROTEIN NUP155"/>
    <property type="match status" value="1"/>
</dbReference>
<keyword evidence="6" id="KW-0509">mRNA transport</keyword>
<dbReference type="InterPro" id="IPR014908">
    <property type="entry name" value="Nucleoporin_Nup133/Nup155_N"/>
</dbReference>
<dbReference type="GO" id="GO:0036228">
    <property type="term" value="P:protein localization to nuclear inner membrane"/>
    <property type="evidence" value="ECO:0007669"/>
    <property type="project" value="TreeGrafter"/>
</dbReference>
<dbReference type="InterPro" id="IPR042533">
    <property type="entry name" value="Nucleoporin_Nup155_C_1"/>
</dbReference>
<evidence type="ECO:0000259" key="13">
    <source>
        <dbReference type="Pfam" id="PF03177"/>
    </source>
</evidence>
<dbReference type="FunFam" id="1.25.40.450:FF:000002">
    <property type="entry name" value="Putative non-repetitive nucleoporin"/>
    <property type="match status" value="1"/>
</dbReference>
<dbReference type="GO" id="GO:0006606">
    <property type="term" value="P:protein import into nucleus"/>
    <property type="evidence" value="ECO:0007669"/>
    <property type="project" value="TreeGrafter"/>
</dbReference>
<dbReference type="Gene3D" id="1.25.40.450">
    <property type="entry name" value="Nucleoporin, helical domain, N-terminal subdomain"/>
    <property type="match status" value="1"/>
</dbReference>
<dbReference type="EMBL" id="MU006597">
    <property type="protein sequence ID" value="KAF2743429.1"/>
    <property type="molecule type" value="Genomic_DNA"/>
</dbReference>
<dbReference type="GO" id="GO:0051292">
    <property type="term" value="P:nuclear pore complex assembly"/>
    <property type="evidence" value="ECO:0007669"/>
    <property type="project" value="UniProtKB-ARBA"/>
</dbReference>
<keyword evidence="9" id="KW-0906">Nuclear pore complex</keyword>
<evidence type="ECO:0000256" key="11">
    <source>
        <dbReference type="ARBA" id="ARBA00023242"/>
    </source>
</evidence>
<dbReference type="FunFam" id="1.25.40.440:FF:000001">
    <property type="entry name" value="Nuclear pore complex subunit"/>
    <property type="match status" value="1"/>
</dbReference>
<evidence type="ECO:0000256" key="2">
    <source>
        <dbReference type="ARBA" id="ARBA00004567"/>
    </source>
</evidence>
<sequence length="1375" mass="153059">MALNMPPPATPQRPTPGAFVNTPAPNRPVFARSSSTQQQMVSQQPMAASSSSTLTPVERGARTVNSMLERDASYRDLETHLGQGVSGDYAITDAAWAPFEHIKTYNIPDRILEQINMTQMSTSMGLFAEINHAWATIDNQLYLWDYTNPNPETVGYEDQPHTIMSIKLVKPRPGVFVNVISHLIVVATTADILLLGVECERGPEGVHGVTMYKTDLSTGIKGIAASAIAGSSKTGRIFFADGRDTEDVYELHYSQEERWFQSKCSTTNHVTRSISLPVSMRNLLETRKSAHIEQMEMDDSRNVLYTLSSNGTIRVFHMKQPRTLELVITQSLGQILSMCTHISPRPSSALGQNVRIVAIDTISAQEANSVSLILTTSTGCRIFVSTTSGGYGYNNDATAAPTSMQVRHIRFPPLDERGERQGPVQSQQLEPYQMGGPVGYDSRFLDQTTGARRYAPGSTFFFIKRSAEGETLFLTAPQSGQSSSQPDRAQTQRFTESAQILDLGGFMQDMGLVTEPFSASRSPQGFGNEPAVQFDKPVSEFAIMSHNGIQTLRRRRLVDIFAAIIQSGGGPEGVEGDLRRFNSQYGLRETAATALAVACGQGSYVGADRRVAQVSDPAVLDVALKAFIEFGGRAHLNENAAVEGLNIDNVVPSARHDGIALYLSRIVRSIWKSPIIKQAPGPNLVLSPTHSVSKLRDIQSALIALQDFLDAHKQSIDGLSGPEALNRITSRQDEVELQGENRALTGLMQVINNIVEGIAFVLVMFEERLEDILTSLTTESQGKVLQLTFETLFARPEGKELAKELVKAIVTRNIAKGSNVETVADALRRKCGSFCSSEDVVIFKAQEHLKKAIDAGANSERSRMLLRDSLRLFEQVAQSLTDEHLSQAIQQYTQLEFYAGAIRLALKTAQEMDRGNKALSWVKDDRPTPDARESIYNRRTYCYSLIFQVIESVDAASANQPDTVEGVVAPITRRRQEAYTEINNSEDELFQNYLYDWYMKQGWPERLLDIESPFVVDYLRRAASSDLAHADLLWRYYAHYHDFWSAAEVQFELAKSDLPVSLSKRIEYLSRAKANASTRMNGLVDPGMRSRQSRQELLRSIGDYLDIANIQDDLLQRFKADPRLRGEKRTDVLETLGGMIQPLDELYHSYADQAGYYDICLLIYHAADHRDLPAIRATWTNLIDQKHHEALQNGLQAPWELISLVTESIGRRVALNENVFPVQVLLQLLLQYTVTHYALDSTASGAGSSRNNNNADLLPAPSTFTWPIDIFIKVQAPFEIIVATLEALWYAQEPPFTGRNRRFLVMWIVYTVEEWGKMSVREGGGMFGGEENAIGLADCLRVVLGGGELERGDREERRWLERGRVVRESVEAVAR</sequence>
<evidence type="ECO:0000313" key="16">
    <source>
        <dbReference type="Proteomes" id="UP000799440"/>
    </source>
</evidence>
<evidence type="ECO:0000256" key="4">
    <source>
        <dbReference type="ARBA" id="ARBA00007373"/>
    </source>
</evidence>
<comment type="subcellular location">
    <subcellularLocation>
        <location evidence="1">Nucleus membrane</location>
        <topology evidence="1">Peripheral membrane protein</topology>
        <orientation evidence="1">Cytoplasmic side</orientation>
    </subcellularLocation>
    <subcellularLocation>
        <location evidence="3">Nucleus membrane</location>
        <topology evidence="3">Peripheral membrane protein</topology>
        <orientation evidence="3">Nucleoplasmic side</orientation>
    </subcellularLocation>
    <subcellularLocation>
        <location evidence="2">Nucleus</location>
        <location evidence="2">Nuclear pore complex</location>
    </subcellularLocation>
</comment>
<evidence type="ECO:0000256" key="5">
    <source>
        <dbReference type="ARBA" id="ARBA00022448"/>
    </source>
</evidence>
<dbReference type="Proteomes" id="UP000799440">
    <property type="component" value="Unassembled WGS sequence"/>
</dbReference>
<dbReference type="GO" id="GO:0006405">
    <property type="term" value="P:RNA export from nucleus"/>
    <property type="evidence" value="ECO:0007669"/>
    <property type="project" value="TreeGrafter"/>
</dbReference>
<evidence type="ECO:0000256" key="8">
    <source>
        <dbReference type="ARBA" id="ARBA00023010"/>
    </source>
</evidence>
<keyword evidence="10" id="KW-0472">Membrane</keyword>
<dbReference type="GO" id="GO:0031965">
    <property type="term" value="C:nuclear membrane"/>
    <property type="evidence" value="ECO:0007669"/>
    <property type="project" value="UniProtKB-SubCell"/>
</dbReference>
<feature type="compositionally biased region" description="Pro residues" evidence="12">
    <location>
        <begin position="1"/>
        <end position="14"/>
    </location>
</feature>
<evidence type="ECO:0000259" key="14">
    <source>
        <dbReference type="Pfam" id="PF08801"/>
    </source>
</evidence>
<keyword evidence="7" id="KW-0653">Protein transport</keyword>
<dbReference type="Gene3D" id="1.20.58.1780">
    <property type="match status" value="1"/>
</dbReference>
<dbReference type="InterPro" id="IPR042537">
    <property type="entry name" value="Nucleoporin_Nup155_C_2"/>
</dbReference>
<accession>A0A6A6V0C8</accession>
<dbReference type="OrthoDB" id="338970at2759"/>
<keyword evidence="16" id="KW-1185">Reference proteome</keyword>